<organism evidence="2 3">
    <name type="scientific">Lophium mytilinum</name>
    <dbReference type="NCBI Taxonomy" id="390894"/>
    <lineage>
        <taxon>Eukaryota</taxon>
        <taxon>Fungi</taxon>
        <taxon>Dikarya</taxon>
        <taxon>Ascomycota</taxon>
        <taxon>Pezizomycotina</taxon>
        <taxon>Dothideomycetes</taxon>
        <taxon>Pleosporomycetidae</taxon>
        <taxon>Mytilinidiales</taxon>
        <taxon>Mytilinidiaceae</taxon>
        <taxon>Lophium</taxon>
    </lineage>
</organism>
<evidence type="ECO:0000256" key="1">
    <source>
        <dbReference type="SAM" id="MobiDB-lite"/>
    </source>
</evidence>
<dbReference type="AlphaFoldDB" id="A0A6A6R5T0"/>
<feature type="region of interest" description="Disordered" evidence="1">
    <location>
        <begin position="234"/>
        <end position="257"/>
    </location>
</feature>
<proteinExistence type="predicted"/>
<dbReference type="Proteomes" id="UP000799750">
    <property type="component" value="Unassembled WGS sequence"/>
</dbReference>
<dbReference type="EMBL" id="MU004184">
    <property type="protein sequence ID" value="KAF2499093.1"/>
    <property type="molecule type" value="Genomic_DNA"/>
</dbReference>
<evidence type="ECO:0000313" key="2">
    <source>
        <dbReference type="EMBL" id="KAF2499093.1"/>
    </source>
</evidence>
<sequence>MSRWQWRDCFKDSRLNVPLHRPSKPERASAILRGSEESRLPICEQDHIGRSVKQKTCTRYRMELPAVGKRPFEKFLLVARVPIFEHTIGLGSDLHRISTDTSIMDSPKKPHLTTLLSFSGPFDSHSRRHSFDDVRSHQSSKMATKLENNGEEEGDPMSPVFYESNAVEKDRKKAEKASSGADHTDAAVINHGYRFSRPKTGELDLIAIVERLERRPRCKKITLDHRCLGEEEAVSANVVAPNGGGSSSPTTLSELES</sequence>
<feature type="region of interest" description="Disordered" evidence="1">
    <location>
        <begin position="123"/>
        <end position="159"/>
    </location>
</feature>
<evidence type="ECO:0000313" key="3">
    <source>
        <dbReference type="Proteomes" id="UP000799750"/>
    </source>
</evidence>
<keyword evidence="3" id="KW-1185">Reference proteome</keyword>
<dbReference type="OrthoDB" id="243127at2759"/>
<gene>
    <name evidence="2" type="ORF">BU16DRAFT_535497</name>
</gene>
<protein>
    <submittedName>
        <fullName evidence="2">Uncharacterized protein</fullName>
    </submittedName>
</protein>
<reference evidence="2" key="1">
    <citation type="journal article" date="2020" name="Stud. Mycol.">
        <title>101 Dothideomycetes genomes: a test case for predicting lifestyles and emergence of pathogens.</title>
        <authorList>
            <person name="Haridas S."/>
            <person name="Albert R."/>
            <person name="Binder M."/>
            <person name="Bloem J."/>
            <person name="Labutti K."/>
            <person name="Salamov A."/>
            <person name="Andreopoulos B."/>
            <person name="Baker S."/>
            <person name="Barry K."/>
            <person name="Bills G."/>
            <person name="Bluhm B."/>
            <person name="Cannon C."/>
            <person name="Castanera R."/>
            <person name="Culley D."/>
            <person name="Daum C."/>
            <person name="Ezra D."/>
            <person name="Gonzalez J."/>
            <person name="Henrissat B."/>
            <person name="Kuo A."/>
            <person name="Liang C."/>
            <person name="Lipzen A."/>
            <person name="Lutzoni F."/>
            <person name="Magnuson J."/>
            <person name="Mondo S."/>
            <person name="Nolan M."/>
            <person name="Ohm R."/>
            <person name="Pangilinan J."/>
            <person name="Park H.-J."/>
            <person name="Ramirez L."/>
            <person name="Alfaro M."/>
            <person name="Sun H."/>
            <person name="Tritt A."/>
            <person name="Yoshinaga Y."/>
            <person name="Zwiers L.-H."/>
            <person name="Turgeon B."/>
            <person name="Goodwin S."/>
            <person name="Spatafora J."/>
            <person name="Crous P."/>
            <person name="Grigoriev I."/>
        </authorList>
    </citation>
    <scope>NUCLEOTIDE SEQUENCE</scope>
    <source>
        <strain evidence="2">CBS 269.34</strain>
    </source>
</reference>
<feature type="compositionally biased region" description="Low complexity" evidence="1">
    <location>
        <begin position="247"/>
        <end position="257"/>
    </location>
</feature>
<accession>A0A6A6R5T0</accession>
<name>A0A6A6R5T0_9PEZI</name>